<evidence type="ECO:0000256" key="12">
    <source>
        <dbReference type="ARBA" id="ARBA00031542"/>
    </source>
</evidence>
<name>A0A0G3BFT1_9BURK</name>
<gene>
    <name evidence="14" type="ORF">AAW51_0112</name>
</gene>
<evidence type="ECO:0000256" key="8">
    <source>
        <dbReference type="ARBA" id="ARBA00023098"/>
    </source>
</evidence>
<dbReference type="GO" id="GO:0006457">
    <property type="term" value="P:protein folding"/>
    <property type="evidence" value="ECO:0007669"/>
    <property type="project" value="InterPro"/>
</dbReference>
<dbReference type="EMBL" id="CP011371">
    <property type="protein sequence ID" value="AKJ26803.1"/>
    <property type="molecule type" value="Genomic_DNA"/>
</dbReference>
<evidence type="ECO:0000256" key="9">
    <source>
        <dbReference type="ARBA" id="ARBA00023136"/>
    </source>
</evidence>
<keyword evidence="15" id="KW-1185">Reference proteome</keyword>
<evidence type="ECO:0000256" key="11">
    <source>
        <dbReference type="ARBA" id="ARBA00030948"/>
    </source>
</evidence>
<dbReference type="Pfam" id="PF03280">
    <property type="entry name" value="Lipase_chap"/>
    <property type="match status" value="1"/>
</dbReference>
<keyword evidence="5 13" id="KW-0812">Transmembrane</keyword>
<comment type="similarity">
    <text evidence="2">Belongs to the lipase chaperone family.</text>
</comment>
<evidence type="ECO:0000256" key="3">
    <source>
        <dbReference type="ARBA" id="ARBA00022475"/>
    </source>
</evidence>
<reference evidence="14 15" key="1">
    <citation type="submission" date="2015-05" db="EMBL/GenBank/DDBJ databases">
        <authorList>
            <person name="Tang B."/>
            <person name="Yu Y."/>
        </authorList>
    </citation>
    <scope>NUCLEOTIDE SEQUENCE [LARGE SCALE GENOMIC DNA]</scope>
    <source>
        <strain evidence="14 15">DSM 7029</strain>
    </source>
</reference>
<keyword evidence="4" id="KW-0997">Cell inner membrane</keyword>
<proteinExistence type="inferred from homology"/>
<accession>A0A0G3BFT1</accession>
<evidence type="ECO:0000256" key="4">
    <source>
        <dbReference type="ARBA" id="ARBA00022519"/>
    </source>
</evidence>
<dbReference type="GO" id="GO:0005886">
    <property type="term" value="C:plasma membrane"/>
    <property type="evidence" value="ECO:0007669"/>
    <property type="project" value="UniProtKB-SubCell"/>
</dbReference>
<comment type="subcellular location">
    <subcellularLocation>
        <location evidence="1">Cell inner membrane</location>
        <topology evidence="1">Single-pass membrane protein</topology>
        <orientation evidence="1">Periplasmic side</orientation>
    </subcellularLocation>
</comment>
<keyword evidence="3" id="KW-1003">Cell membrane</keyword>
<feature type="transmembrane region" description="Helical" evidence="13">
    <location>
        <begin position="12"/>
        <end position="33"/>
    </location>
</feature>
<dbReference type="GO" id="GO:0051082">
    <property type="term" value="F:unfolded protein binding"/>
    <property type="evidence" value="ECO:0007669"/>
    <property type="project" value="InterPro"/>
</dbReference>
<evidence type="ECO:0000256" key="13">
    <source>
        <dbReference type="SAM" id="Phobius"/>
    </source>
</evidence>
<keyword evidence="9 13" id="KW-0472">Membrane</keyword>
<evidence type="ECO:0000256" key="5">
    <source>
        <dbReference type="ARBA" id="ARBA00022692"/>
    </source>
</evidence>
<dbReference type="InterPro" id="IPR004961">
    <property type="entry name" value="Lipase_chaperone"/>
</dbReference>
<dbReference type="OrthoDB" id="9151601at2"/>
<dbReference type="Proteomes" id="UP000035352">
    <property type="component" value="Chromosome"/>
</dbReference>
<sequence>MSAGEGTRRRVAARLAAGALASALAVVAGWWWLAPSDPVPPVQDKGAPVGRATGFSVMAAGSGGHAASAAVEAPLAQIERRVFERGSLRGTTPDGDWALDAQGQLRPGLGLRRRFDYYLSAHGEVSVDDIGRLMLQQAARELAPEAVAQIKTVWERYLALQRYGFTQQVQLDDRSAWSAALAERQRVRRQILGPAWAEAFYREEEEALARHITGEAAAQVSALLPDPRRLDAATLHQQRVAQFGPEAAERLRQEDEAWAQWQRRLLRAHAEIEALRRAPELSQPQRDAAIERYLQEHFDAAERMRVLALMAAR</sequence>
<keyword evidence="7 13" id="KW-1133">Transmembrane helix</keyword>
<protein>
    <recommendedName>
        <fullName evidence="11">Lipase helper protein</fullName>
    </recommendedName>
    <alternativeName>
        <fullName evidence="12">Lipase modulator</fullName>
    </alternativeName>
</protein>
<evidence type="ECO:0000256" key="1">
    <source>
        <dbReference type="ARBA" id="ARBA00004383"/>
    </source>
</evidence>
<organism evidence="14 15">
    <name type="scientific">Caldimonas brevitalea</name>
    <dbReference type="NCBI Taxonomy" id="413882"/>
    <lineage>
        <taxon>Bacteria</taxon>
        <taxon>Pseudomonadati</taxon>
        <taxon>Pseudomonadota</taxon>
        <taxon>Betaproteobacteria</taxon>
        <taxon>Burkholderiales</taxon>
        <taxon>Sphaerotilaceae</taxon>
        <taxon>Caldimonas</taxon>
    </lineage>
</organism>
<dbReference type="RefSeq" id="WP_053013220.1">
    <property type="nucleotide sequence ID" value="NZ_CP011371.1"/>
</dbReference>
<evidence type="ECO:0000256" key="7">
    <source>
        <dbReference type="ARBA" id="ARBA00022989"/>
    </source>
</evidence>
<keyword evidence="6" id="KW-0442">Lipid degradation</keyword>
<dbReference type="PATRIC" id="fig|413882.6.peg.115"/>
<evidence type="ECO:0000256" key="6">
    <source>
        <dbReference type="ARBA" id="ARBA00022963"/>
    </source>
</evidence>
<evidence type="ECO:0000256" key="10">
    <source>
        <dbReference type="ARBA" id="ARBA00023186"/>
    </source>
</evidence>
<dbReference type="AlphaFoldDB" id="A0A0G3BFT1"/>
<evidence type="ECO:0000313" key="15">
    <source>
        <dbReference type="Proteomes" id="UP000035352"/>
    </source>
</evidence>
<dbReference type="GO" id="GO:0016042">
    <property type="term" value="P:lipid catabolic process"/>
    <property type="evidence" value="ECO:0007669"/>
    <property type="project" value="UniProtKB-KW"/>
</dbReference>
<dbReference type="STRING" id="413882.AAW51_0112"/>
<keyword evidence="8" id="KW-0443">Lipid metabolism</keyword>
<dbReference type="SUPFAM" id="SSF158855">
    <property type="entry name" value="Lipase chaperone-like"/>
    <property type="match status" value="1"/>
</dbReference>
<evidence type="ECO:0000313" key="14">
    <source>
        <dbReference type="EMBL" id="AKJ26803.1"/>
    </source>
</evidence>
<keyword evidence="10" id="KW-0143">Chaperone</keyword>
<evidence type="ECO:0000256" key="2">
    <source>
        <dbReference type="ARBA" id="ARBA00010358"/>
    </source>
</evidence>
<dbReference type="KEGG" id="pbh:AAW51_0112"/>